<evidence type="ECO:0000313" key="2">
    <source>
        <dbReference type="Proteomes" id="UP001153678"/>
    </source>
</evidence>
<organism evidence="1 2">
    <name type="scientific">Funneliformis geosporum</name>
    <dbReference type="NCBI Taxonomy" id="1117311"/>
    <lineage>
        <taxon>Eukaryota</taxon>
        <taxon>Fungi</taxon>
        <taxon>Fungi incertae sedis</taxon>
        <taxon>Mucoromycota</taxon>
        <taxon>Glomeromycotina</taxon>
        <taxon>Glomeromycetes</taxon>
        <taxon>Glomerales</taxon>
        <taxon>Glomeraceae</taxon>
        <taxon>Funneliformis</taxon>
    </lineage>
</organism>
<keyword evidence="2" id="KW-1185">Reference proteome</keyword>
<dbReference type="AlphaFoldDB" id="A0A9W4SUU8"/>
<proteinExistence type="predicted"/>
<name>A0A9W4SUU8_9GLOM</name>
<comment type="caution">
    <text evidence="1">The sequence shown here is derived from an EMBL/GenBank/DDBJ whole genome shotgun (WGS) entry which is preliminary data.</text>
</comment>
<reference evidence="1" key="1">
    <citation type="submission" date="2022-08" db="EMBL/GenBank/DDBJ databases">
        <authorList>
            <person name="Kallberg Y."/>
            <person name="Tangrot J."/>
            <person name="Rosling A."/>
        </authorList>
    </citation>
    <scope>NUCLEOTIDE SEQUENCE</scope>
    <source>
        <strain evidence="1">Wild A</strain>
    </source>
</reference>
<dbReference type="EMBL" id="CAMKVN010002701">
    <property type="protein sequence ID" value="CAI2182243.1"/>
    <property type="molecule type" value="Genomic_DNA"/>
</dbReference>
<accession>A0A9W4SUU8</accession>
<dbReference type="Proteomes" id="UP001153678">
    <property type="component" value="Unassembled WGS sequence"/>
</dbReference>
<sequence>MTSILCFNYLKQSGQSNSRIEMDNVDQREGNVDDYYDIQETNYANI</sequence>
<protein>
    <submittedName>
        <fullName evidence="1">10589_t:CDS:1</fullName>
    </submittedName>
</protein>
<gene>
    <name evidence="1" type="ORF">FWILDA_LOCUS10484</name>
</gene>
<evidence type="ECO:0000313" key="1">
    <source>
        <dbReference type="EMBL" id="CAI2182243.1"/>
    </source>
</evidence>